<keyword evidence="1" id="KW-0812">Transmembrane</keyword>
<sequence>MSTWQTLLFFFFVFLVALFYSFKKEPSRKRTVMRFIAIGIAVCAGIISFILYNKMQELKGCPSDVNNFYAKNGTLCFSYQNVSRMLNEQRQLEISSFRIVNSNLVIIETPNNGRFKITKGSGQDGFYINPLE</sequence>
<reference evidence="2 3" key="1">
    <citation type="submission" date="2015-03" db="EMBL/GenBank/DDBJ databases">
        <authorList>
            <person name="Murphy D."/>
        </authorList>
    </citation>
    <scope>NUCLEOTIDE SEQUENCE [LARGE SCALE GENOMIC DNA]</scope>
    <source>
        <strain evidence="2 3">BR165/97</strain>
    </source>
</reference>
<name>A0A0T9N2C2_YERIN</name>
<accession>A0A0T9N2C2</accession>
<evidence type="ECO:0000313" key="2">
    <source>
        <dbReference type="EMBL" id="CNG71801.1"/>
    </source>
</evidence>
<organism evidence="2 3">
    <name type="scientific">Yersinia intermedia</name>
    <dbReference type="NCBI Taxonomy" id="631"/>
    <lineage>
        <taxon>Bacteria</taxon>
        <taxon>Pseudomonadati</taxon>
        <taxon>Pseudomonadota</taxon>
        <taxon>Gammaproteobacteria</taxon>
        <taxon>Enterobacterales</taxon>
        <taxon>Yersiniaceae</taxon>
        <taxon>Yersinia</taxon>
    </lineage>
</organism>
<feature type="transmembrane region" description="Helical" evidence="1">
    <location>
        <begin position="6"/>
        <end position="22"/>
    </location>
</feature>
<dbReference type="RefSeq" id="WP_050074752.1">
    <property type="nucleotide sequence ID" value="NZ_CPZJ01000029.1"/>
</dbReference>
<dbReference type="EMBL" id="CPZJ01000029">
    <property type="protein sequence ID" value="CNG71801.1"/>
    <property type="molecule type" value="Genomic_DNA"/>
</dbReference>
<dbReference type="OrthoDB" id="9905954at2"/>
<dbReference type="Proteomes" id="UP000038750">
    <property type="component" value="Unassembled WGS sequence"/>
</dbReference>
<keyword evidence="1" id="KW-0472">Membrane</keyword>
<evidence type="ECO:0000313" key="3">
    <source>
        <dbReference type="Proteomes" id="UP000038750"/>
    </source>
</evidence>
<evidence type="ECO:0008006" key="4">
    <source>
        <dbReference type="Google" id="ProtNLM"/>
    </source>
</evidence>
<protein>
    <recommendedName>
        <fullName evidence="4">Transmembrane protein</fullName>
    </recommendedName>
</protein>
<dbReference type="AlphaFoldDB" id="A0A0T9N2C2"/>
<proteinExistence type="predicted"/>
<feature type="transmembrane region" description="Helical" evidence="1">
    <location>
        <begin position="34"/>
        <end position="52"/>
    </location>
</feature>
<evidence type="ECO:0000256" key="1">
    <source>
        <dbReference type="SAM" id="Phobius"/>
    </source>
</evidence>
<keyword evidence="1" id="KW-1133">Transmembrane helix</keyword>
<gene>
    <name evidence="2" type="ORF">ERS008530_04503</name>
</gene>